<dbReference type="PANTHER" id="PTHR38774:SF1">
    <property type="entry name" value="CYTOPLASMIC PROTEIN"/>
    <property type="match status" value="1"/>
</dbReference>
<dbReference type="Pfam" id="PF06853">
    <property type="entry name" value="DUF1249"/>
    <property type="match status" value="1"/>
</dbReference>
<organism evidence="1 2">
    <name type="scientific">Ferrimonas sediminicola</name>
    <dbReference type="NCBI Taxonomy" id="2569538"/>
    <lineage>
        <taxon>Bacteria</taxon>
        <taxon>Pseudomonadati</taxon>
        <taxon>Pseudomonadota</taxon>
        <taxon>Gammaproteobacteria</taxon>
        <taxon>Alteromonadales</taxon>
        <taxon>Ferrimonadaceae</taxon>
        <taxon>Ferrimonas</taxon>
    </lineage>
</organism>
<name>A0A4V5NVQ5_9GAMM</name>
<sequence>MAGIESPQAWEGHTLMAKRRDSLVRLHALYGRNYLRLLPLIPDDVRPGDRWHMRLAPRIEVGLTLVEQTQYTQVVQIQRWLPASSWLTIPTLSVRLYHDARMAEVLSGQQISGLSPLYDWQTAKLWLAQDRFQTNLFLAEILECLSPHRLKSMAAEVRE</sequence>
<dbReference type="OrthoDB" id="9793663at2"/>
<dbReference type="EMBL" id="SWCI01000001">
    <property type="protein sequence ID" value="TKB51411.1"/>
    <property type="molecule type" value="Genomic_DNA"/>
</dbReference>
<dbReference type="Proteomes" id="UP000305674">
    <property type="component" value="Unassembled WGS sequence"/>
</dbReference>
<gene>
    <name evidence="1" type="ORF">FCL40_02330</name>
</gene>
<dbReference type="AlphaFoldDB" id="A0A4V5NVQ5"/>
<dbReference type="InterPro" id="IPR009659">
    <property type="entry name" value="DUF1249"/>
</dbReference>
<accession>A0A4V5NVQ5</accession>
<reference evidence="1 2" key="1">
    <citation type="submission" date="2019-04" db="EMBL/GenBank/DDBJ databases">
        <authorList>
            <person name="Hwang J.C."/>
        </authorList>
    </citation>
    <scope>NUCLEOTIDE SEQUENCE [LARGE SCALE GENOMIC DNA]</scope>
    <source>
        <strain evidence="1 2">IMCC35001</strain>
    </source>
</reference>
<evidence type="ECO:0000313" key="1">
    <source>
        <dbReference type="EMBL" id="TKB51411.1"/>
    </source>
</evidence>
<dbReference type="PANTHER" id="PTHR38774">
    <property type="entry name" value="CYTOPLASMIC PROTEIN-RELATED"/>
    <property type="match status" value="1"/>
</dbReference>
<proteinExistence type="predicted"/>
<keyword evidence="2" id="KW-1185">Reference proteome</keyword>
<protein>
    <submittedName>
        <fullName evidence="1">DUF1249 domain-containing protein</fullName>
    </submittedName>
</protein>
<evidence type="ECO:0000313" key="2">
    <source>
        <dbReference type="Proteomes" id="UP000305674"/>
    </source>
</evidence>
<comment type="caution">
    <text evidence="1">The sequence shown here is derived from an EMBL/GenBank/DDBJ whole genome shotgun (WGS) entry which is preliminary data.</text>
</comment>